<dbReference type="NCBIfam" id="TIGR02227">
    <property type="entry name" value="sigpep_I_bact"/>
    <property type="match status" value="1"/>
</dbReference>
<sequence>MPDLIRVAPSRWGGLIRPHAQRPTARDVRRHVRRRRSRVTRVTDAGAASDQPAPPRRRRVPWFTEVVVALVAVALVQAFLVKPFGVPSQSMEQTLHVGDRILVNRLDHSVERGDVVVFGHGDTWQESRLPTAGNPLVRLARWVGDLTGFGPSNTSYTVKRVIGLPGERVSCCTAAGAVIVDGRALEEPYLFEDLPFTPGELDCSSTPRSTRCFPQVTVPQENLLVLGDHRSESADSVLGCRGAAEGDGCARFVPENRVVGPVVLRFWPLGDLGGLSR</sequence>
<dbReference type="EMBL" id="CP060712">
    <property type="protein sequence ID" value="QNN48323.1"/>
    <property type="molecule type" value="Genomic_DNA"/>
</dbReference>
<evidence type="ECO:0000256" key="2">
    <source>
        <dbReference type="ARBA" id="ARBA00004401"/>
    </source>
</evidence>
<evidence type="ECO:0000256" key="8">
    <source>
        <dbReference type="SAM" id="MobiDB-lite"/>
    </source>
</evidence>
<organism evidence="10 11">
    <name type="scientific">Phycicoccus endophyticus</name>
    <dbReference type="NCBI Taxonomy" id="1690220"/>
    <lineage>
        <taxon>Bacteria</taxon>
        <taxon>Bacillati</taxon>
        <taxon>Actinomycetota</taxon>
        <taxon>Actinomycetes</taxon>
        <taxon>Micrococcales</taxon>
        <taxon>Intrasporangiaceae</taxon>
        <taxon>Phycicoccus</taxon>
    </lineage>
</organism>
<keyword evidence="5 7" id="KW-0378">Hydrolase</keyword>
<dbReference type="InterPro" id="IPR019758">
    <property type="entry name" value="Pept_S26A_signal_pept_1_CS"/>
</dbReference>
<feature type="active site" evidence="6">
    <location>
        <position position="159"/>
    </location>
</feature>
<dbReference type="GO" id="GO:0006465">
    <property type="term" value="P:signal peptide processing"/>
    <property type="evidence" value="ECO:0007669"/>
    <property type="project" value="InterPro"/>
</dbReference>
<proteinExistence type="inferred from homology"/>
<comment type="catalytic activity">
    <reaction evidence="1 7">
        <text>Cleavage of hydrophobic, N-terminal signal or leader sequences from secreted and periplasmic proteins.</text>
        <dbReference type="EC" id="3.4.21.89"/>
    </reaction>
</comment>
<dbReference type="Gene3D" id="2.10.109.10">
    <property type="entry name" value="Umud Fragment, subunit A"/>
    <property type="match status" value="1"/>
</dbReference>
<dbReference type="AlphaFoldDB" id="A0A7G9QY98"/>
<gene>
    <name evidence="10" type="primary">lepB</name>
    <name evidence="10" type="ORF">H9L10_08125</name>
</gene>
<evidence type="ECO:0000256" key="3">
    <source>
        <dbReference type="ARBA" id="ARBA00009370"/>
    </source>
</evidence>
<dbReference type="InterPro" id="IPR019533">
    <property type="entry name" value="Peptidase_S26"/>
</dbReference>
<evidence type="ECO:0000256" key="4">
    <source>
        <dbReference type="ARBA" id="ARBA00013208"/>
    </source>
</evidence>
<protein>
    <recommendedName>
        <fullName evidence="4 7">Signal peptidase I</fullName>
        <ecNumber evidence="4 7">3.4.21.89</ecNumber>
    </recommendedName>
</protein>
<accession>A0A7G9QY98</accession>
<comment type="similarity">
    <text evidence="3 7">Belongs to the peptidase S26 family.</text>
</comment>
<name>A0A7G9QY98_9MICO</name>
<dbReference type="Pfam" id="PF10502">
    <property type="entry name" value="Peptidase_S26"/>
    <property type="match status" value="1"/>
</dbReference>
<keyword evidence="7" id="KW-0645">Protease</keyword>
<dbReference type="PROSITE" id="PS00761">
    <property type="entry name" value="SPASE_I_3"/>
    <property type="match status" value="1"/>
</dbReference>
<dbReference type="SUPFAM" id="SSF51306">
    <property type="entry name" value="LexA/Signal peptidase"/>
    <property type="match status" value="1"/>
</dbReference>
<dbReference type="PANTHER" id="PTHR43390">
    <property type="entry name" value="SIGNAL PEPTIDASE I"/>
    <property type="match status" value="1"/>
</dbReference>
<evidence type="ECO:0000259" key="9">
    <source>
        <dbReference type="Pfam" id="PF10502"/>
    </source>
</evidence>
<evidence type="ECO:0000313" key="10">
    <source>
        <dbReference type="EMBL" id="QNN48323.1"/>
    </source>
</evidence>
<evidence type="ECO:0000256" key="1">
    <source>
        <dbReference type="ARBA" id="ARBA00000677"/>
    </source>
</evidence>
<dbReference type="GO" id="GO:0004252">
    <property type="term" value="F:serine-type endopeptidase activity"/>
    <property type="evidence" value="ECO:0007669"/>
    <property type="project" value="InterPro"/>
</dbReference>
<dbReference type="InterPro" id="IPR000223">
    <property type="entry name" value="Pept_S26A_signal_pept_1"/>
</dbReference>
<comment type="subcellular location">
    <subcellularLocation>
        <location evidence="2">Cell membrane</location>
        <topology evidence="2">Single-pass type II membrane protein</topology>
    </subcellularLocation>
    <subcellularLocation>
        <location evidence="7">Membrane</location>
        <topology evidence="7">Single-pass type II membrane protein</topology>
    </subcellularLocation>
</comment>
<dbReference type="InterPro" id="IPR036286">
    <property type="entry name" value="LexA/Signal_pep-like_sf"/>
</dbReference>
<dbReference type="KEGG" id="pei:H9L10_08125"/>
<dbReference type="PRINTS" id="PR00727">
    <property type="entry name" value="LEADERPTASE"/>
</dbReference>
<dbReference type="GO" id="GO:0009003">
    <property type="term" value="F:signal peptidase activity"/>
    <property type="evidence" value="ECO:0007669"/>
    <property type="project" value="UniProtKB-EC"/>
</dbReference>
<keyword evidence="11" id="KW-1185">Reference proteome</keyword>
<feature type="active site" evidence="6">
    <location>
        <position position="90"/>
    </location>
</feature>
<feature type="region of interest" description="Disordered" evidence="8">
    <location>
        <begin position="18"/>
        <end position="56"/>
    </location>
</feature>
<dbReference type="Proteomes" id="UP000515976">
    <property type="component" value="Chromosome"/>
</dbReference>
<dbReference type="CDD" id="cd06462">
    <property type="entry name" value="Peptidase_S24_S26"/>
    <property type="match status" value="1"/>
</dbReference>
<feature type="domain" description="Peptidase S26" evidence="9">
    <location>
        <begin position="62"/>
        <end position="267"/>
    </location>
</feature>
<evidence type="ECO:0000256" key="6">
    <source>
        <dbReference type="PIRSR" id="PIRSR600223-1"/>
    </source>
</evidence>
<evidence type="ECO:0000256" key="5">
    <source>
        <dbReference type="ARBA" id="ARBA00022801"/>
    </source>
</evidence>
<reference evidence="10 11" key="1">
    <citation type="submission" date="2020-08" db="EMBL/GenBank/DDBJ databases">
        <title>Genome sequence of Phycicoccus endophyticus JCM 31784T.</title>
        <authorList>
            <person name="Hyun D.-W."/>
            <person name="Bae J.-W."/>
        </authorList>
    </citation>
    <scope>NUCLEOTIDE SEQUENCE [LARGE SCALE GENOMIC DNA]</scope>
    <source>
        <strain evidence="10 11">JCM 31784</strain>
    </source>
</reference>
<dbReference type="GO" id="GO:0005886">
    <property type="term" value="C:plasma membrane"/>
    <property type="evidence" value="ECO:0007669"/>
    <property type="project" value="UniProtKB-SubCell"/>
</dbReference>
<feature type="compositionally biased region" description="Basic residues" evidence="8">
    <location>
        <begin position="28"/>
        <end position="39"/>
    </location>
</feature>
<evidence type="ECO:0000313" key="11">
    <source>
        <dbReference type="Proteomes" id="UP000515976"/>
    </source>
</evidence>
<dbReference type="EC" id="3.4.21.89" evidence="4 7"/>
<dbReference type="PANTHER" id="PTHR43390:SF1">
    <property type="entry name" value="CHLOROPLAST PROCESSING PEPTIDASE"/>
    <property type="match status" value="1"/>
</dbReference>
<evidence type="ECO:0000256" key="7">
    <source>
        <dbReference type="RuleBase" id="RU362042"/>
    </source>
</evidence>